<feature type="signal peptide" evidence="2">
    <location>
        <begin position="1"/>
        <end position="21"/>
    </location>
</feature>
<dbReference type="Gene3D" id="1.25.40.10">
    <property type="entry name" value="Tetratricopeptide repeat domain"/>
    <property type="match status" value="2"/>
</dbReference>
<name>L0WGJ1_9GAMM</name>
<dbReference type="RefSeq" id="WP_008927203.1">
    <property type="nucleotide sequence ID" value="NZ_AMRJ01000001.1"/>
</dbReference>
<organism evidence="3 4">
    <name type="scientific">Alcanivorax hongdengensis A-11-3</name>
    <dbReference type="NCBI Taxonomy" id="1177179"/>
    <lineage>
        <taxon>Bacteria</taxon>
        <taxon>Pseudomonadati</taxon>
        <taxon>Pseudomonadota</taxon>
        <taxon>Gammaproteobacteria</taxon>
        <taxon>Oceanospirillales</taxon>
        <taxon>Alcanivoracaceae</taxon>
        <taxon>Alcanivorax</taxon>
    </lineage>
</organism>
<keyword evidence="2" id="KW-0732">Signal</keyword>
<dbReference type="OrthoDB" id="6072288at2"/>
<dbReference type="Proteomes" id="UP000010164">
    <property type="component" value="Unassembled WGS sequence"/>
</dbReference>
<feature type="chain" id="PRO_5003948609" evidence="2">
    <location>
        <begin position="22"/>
        <end position="632"/>
    </location>
</feature>
<evidence type="ECO:0000313" key="4">
    <source>
        <dbReference type="Proteomes" id="UP000010164"/>
    </source>
</evidence>
<evidence type="ECO:0000256" key="2">
    <source>
        <dbReference type="SAM" id="SignalP"/>
    </source>
</evidence>
<accession>L0WGJ1</accession>
<gene>
    <name evidence="3" type="ORF">A11A3_00055</name>
</gene>
<dbReference type="InterPro" id="IPR011990">
    <property type="entry name" value="TPR-like_helical_dom_sf"/>
</dbReference>
<dbReference type="SUPFAM" id="SSF48452">
    <property type="entry name" value="TPR-like"/>
    <property type="match status" value="2"/>
</dbReference>
<dbReference type="EMBL" id="AMRJ01000001">
    <property type="protein sequence ID" value="EKF75839.1"/>
    <property type="molecule type" value="Genomic_DNA"/>
</dbReference>
<feature type="region of interest" description="Disordered" evidence="1">
    <location>
        <begin position="605"/>
        <end position="632"/>
    </location>
</feature>
<protein>
    <submittedName>
        <fullName evidence="3">Uncharacterized protein</fullName>
    </submittedName>
</protein>
<keyword evidence="4" id="KW-1185">Reference proteome</keyword>
<dbReference type="STRING" id="1177179.A11A3_00055"/>
<dbReference type="PATRIC" id="fig|1177179.3.peg.11"/>
<sequence length="632" mass="72028">MTMLRLCLLTLALLITSVASARLDQPERIEEPAYGEVVFYYLQGDYFAALTRAQMALERGEVHRHRDDLKVLIGAMYSAYGMPEDAEKVFSQLLSGSVSEPVAKRAWIHLAGLYYRQQKNRQALALLDSKVGTPPEDLKEVYLSLRARILMRLGRYQEAAESLDAFAVNHPLNAYLRYNLAVSWINGEHPSKGQAWLWQLANMPPGNEEVNAVKEKAMLALAIYMLRSDQEERALELLRNARLDGPFSDISLLLYARALLIEQQPRQALPVLQQLDKLSIQRNTVQEAQLALPYLYQELGDEPRAAQAYRDALQRYDDLQQYLVALEGKVAAGSWFRDLVGKPQWTTAMDPLPHFLPKRVESFPTFYEWFASLSFQHGWKNYHELQRQQHLLQQWQGRMPGLQELVAAHQRKHDDVVPRAQALLQDLSDQDLQGRLTRLQRRFDKAVQDQDPVPFATPKERKLWQAAQDAEQHSKDWGERTRPDLQEKLAFAKGVLQWDMQQDIVARQWPRQQTLNALNDLLEKNRQLRSRVLVAASRTPRLAYYHQEIDSLSVMLGGLMQRGQTLLARQQSQLEASAVAQVDATRKRLRAFSAAAYEGLADMQNAALRQRPDTAPSQTGLPGAGGEPPASN</sequence>
<reference evidence="3 4" key="1">
    <citation type="journal article" date="2012" name="J. Bacteriol.">
        <title>Genome Sequence of the Alkane-Degrading Bacterium Alcanivorax hongdengensis Type Strain A-11-3.</title>
        <authorList>
            <person name="Lai Q."/>
            <person name="Shao Z."/>
        </authorList>
    </citation>
    <scope>NUCLEOTIDE SEQUENCE [LARGE SCALE GENOMIC DNA]</scope>
    <source>
        <strain evidence="3 4">A-11-3</strain>
    </source>
</reference>
<dbReference type="eggNOG" id="COG4783">
    <property type="taxonomic scope" value="Bacteria"/>
</dbReference>
<proteinExistence type="predicted"/>
<dbReference type="AlphaFoldDB" id="L0WGJ1"/>
<evidence type="ECO:0000256" key="1">
    <source>
        <dbReference type="SAM" id="MobiDB-lite"/>
    </source>
</evidence>
<comment type="caution">
    <text evidence="3">The sequence shown here is derived from an EMBL/GenBank/DDBJ whole genome shotgun (WGS) entry which is preliminary data.</text>
</comment>
<dbReference type="Pfam" id="PF13432">
    <property type="entry name" value="TPR_16"/>
    <property type="match status" value="1"/>
</dbReference>
<evidence type="ECO:0000313" key="3">
    <source>
        <dbReference type="EMBL" id="EKF75839.1"/>
    </source>
</evidence>